<dbReference type="GO" id="GO:0007191">
    <property type="term" value="P:adenylate cyclase-activating dopamine receptor signaling pathway"/>
    <property type="evidence" value="ECO:0007669"/>
    <property type="project" value="TreeGrafter"/>
</dbReference>
<keyword evidence="5" id="KW-0460">Magnesium</keyword>
<evidence type="ECO:0000256" key="2">
    <source>
        <dbReference type="ARBA" id="ARBA00023134"/>
    </source>
</evidence>
<keyword evidence="3" id="KW-0807">Transducer</keyword>
<sequence>MVGTGAAGKTTVVRQLKCLCKERPKNYKVYDNEWNQITIENIFPAEEMIQFRKIIRINITVAIYNLIQQTICWGHECQPSECVQTIVTLVENAYIEGRSTFDMQIPSKLEDDLVQVLKDPNITQTLEVHYKMARKWRIEDGTLNFLSENQIKRLFDDSVELTTTDIVHARYPTTDVQDFRFSVNDMNIQIHDMGGQPTELRVLSEDALQNCGVMIFFNKQDRFDNIVGTLQETEEGRDEIAKYLGETMTEGARKKLRAGSCPEKSLHEAVHHKYDKVINMKRKGGKGVYMR</sequence>
<dbReference type="GO" id="GO:0031683">
    <property type="term" value="F:G-protein beta/gamma-subunit complex binding"/>
    <property type="evidence" value="ECO:0007669"/>
    <property type="project" value="InterPro"/>
</dbReference>
<dbReference type="Pfam" id="PF00503">
    <property type="entry name" value="G-alpha"/>
    <property type="match status" value="1"/>
</dbReference>
<evidence type="ECO:0000256" key="3">
    <source>
        <dbReference type="ARBA" id="ARBA00023224"/>
    </source>
</evidence>
<evidence type="ECO:0000256" key="1">
    <source>
        <dbReference type="ARBA" id="ARBA00022741"/>
    </source>
</evidence>
<proteinExistence type="predicted"/>
<dbReference type="PANTHER" id="PTHR10218">
    <property type="entry name" value="GTP-BINDING PROTEIN ALPHA SUBUNIT"/>
    <property type="match status" value="1"/>
</dbReference>
<evidence type="ECO:0000256" key="4">
    <source>
        <dbReference type="PIRSR" id="PIRSR601019-1"/>
    </source>
</evidence>
<dbReference type="PANTHER" id="PTHR10218:SF194">
    <property type="entry name" value="G PROTEIN, ALPHA SUBUNIT"/>
    <property type="match status" value="1"/>
</dbReference>
<dbReference type="AlphaFoldDB" id="A0A0K0D4W6"/>
<dbReference type="GO" id="GO:0007606">
    <property type="term" value="P:sensory perception of chemical stimulus"/>
    <property type="evidence" value="ECO:0007669"/>
    <property type="project" value="TreeGrafter"/>
</dbReference>
<dbReference type="Proteomes" id="UP000035642">
    <property type="component" value="Unassembled WGS sequence"/>
</dbReference>
<organism evidence="6 7">
    <name type="scientific">Angiostrongylus cantonensis</name>
    <name type="common">Rat lungworm</name>
    <dbReference type="NCBI Taxonomy" id="6313"/>
    <lineage>
        <taxon>Eukaryota</taxon>
        <taxon>Metazoa</taxon>
        <taxon>Ecdysozoa</taxon>
        <taxon>Nematoda</taxon>
        <taxon>Chromadorea</taxon>
        <taxon>Rhabditida</taxon>
        <taxon>Rhabditina</taxon>
        <taxon>Rhabditomorpha</taxon>
        <taxon>Strongyloidea</taxon>
        <taxon>Metastrongylidae</taxon>
        <taxon>Angiostrongylus</taxon>
    </lineage>
</organism>
<dbReference type="GO" id="GO:0005525">
    <property type="term" value="F:GTP binding"/>
    <property type="evidence" value="ECO:0007669"/>
    <property type="project" value="UniProtKB-KW"/>
</dbReference>
<dbReference type="GO" id="GO:0046872">
    <property type="term" value="F:metal ion binding"/>
    <property type="evidence" value="ECO:0007669"/>
    <property type="project" value="UniProtKB-KW"/>
</dbReference>
<dbReference type="SUPFAM" id="SSF52540">
    <property type="entry name" value="P-loop containing nucleoside triphosphate hydrolases"/>
    <property type="match status" value="1"/>
</dbReference>
<evidence type="ECO:0000313" key="6">
    <source>
        <dbReference type="Proteomes" id="UP000035642"/>
    </source>
</evidence>
<dbReference type="WBParaSite" id="ACAC_0000511101-mRNA-1">
    <property type="protein sequence ID" value="ACAC_0000511101-mRNA-1"/>
    <property type="gene ID" value="ACAC_0000511101"/>
</dbReference>
<dbReference type="STRING" id="6313.A0A0K0D4W6"/>
<dbReference type="Gene3D" id="1.10.400.10">
    <property type="entry name" value="GI Alpha 1, domain 2-like"/>
    <property type="match status" value="1"/>
</dbReference>
<feature type="binding site" evidence="4">
    <location>
        <begin position="192"/>
        <end position="196"/>
    </location>
    <ligand>
        <name>GTP</name>
        <dbReference type="ChEBI" id="CHEBI:37565"/>
    </ligand>
</feature>
<reference evidence="6" key="1">
    <citation type="submission" date="2012-09" db="EMBL/GenBank/DDBJ databases">
        <authorList>
            <person name="Martin A.A."/>
        </authorList>
    </citation>
    <scope>NUCLEOTIDE SEQUENCE</scope>
</reference>
<keyword evidence="5" id="KW-0479">Metal-binding</keyword>
<dbReference type="SMART" id="SM00275">
    <property type="entry name" value="G_alpha"/>
    <property type="match status" value="1"/>
</dbReference>
<feature type="binding site" evidence="5">
    <location>
        <position position="173"/>
    </location>
    <ligand>
        <name>Mg(2+)</name>
        <dbReference type="ChEBI" id="CHEBI:18420"/>
    </ligand>
</feature>
<feature type="binding site" evidence="5">
    <location>
        <position position="10"/>
    </location>
    <ligand>
        <name>Mg(2+)</name>
        <dbReference type="ChEBI" id="CHEBI:18420"/>
    </ligand>
</feature>
<keyword evidence="2 4" id="KW-0342">GTP-binding</keyword>
<keyword evidence="6" id="KW-1185">Reference proteome</keyword>
<reference evidence="7" key="2">
    <citation type="submission" date="2017-02" db="UniProtKB">
        <authorList>
            <consortium name="WormBaseParasite"/>
        </authorList>
    </citation>
    <scope>IDENTIFICATION</scope>
</reference>
<dbReference type="GO" id="GO:0005834">
    <property type="term" value="C:heterotrimeric G-protein complex"/>
    <property type="evidence" value="ECO:0007669"/>
    <property type="project" value="TreeGrafter"/>
</dbReference>
<dbReference type="InterPro" id="IPR011025">
    <property type="entry name" value="GproteinA_insert"/>
</dbReference>
<dbReference type="InterPro" id="IPR001019">
    <property type="entry name" value="Gprotein_alpha_su"/>
</dbReference>
<keyword evidence="1 4" id="KW-0547">Nucleotide-binding</keyword>
<dbReference type="GO" id="GO:0001664">
    <property type="term" value="F:G protein-coupled receptor binding"/>
    <property type="evidence" value="ECO:0007669"/>
    <property type="project" value="TreeGrafter"/>
</dbReference>
<dbReference type="GO" id="GO:0003924">
    <property type="term" value="F:GTPase activity"/>
    <property type="evidence" value="ECO:0007669"/>
    <property type="project" value="InterPro"/>
</dbReference>
<name>A0A0K0D4W6_ANGCA</name>
<dbReference type="GO" id="GO:0005737">
    <property type="term" value="C:cytoplasm"/>
    <property type="evidence" value="ECO:0007669"/>
    <property type="project" value="TreeGrafter"/>
</dbReference>
<dbReference type="Gene3D" id="3.40.50.300">
    <property type="entry name" value="P-loop containing nucleotide triphosphate hydrolases"/>
    <property type="match status" value="1"/>
</dbReference>
<dbReference type="SUPFAM" id="SSF47895">
    <property type="entry name" value="Transducin (alpha subunit), insertion domain"/>
    <property type="match status" value="1"/>
</dbReference>
<protein>
    <submittedName>
        <fullName evidence="7">ABC transporter domain-containing protein</fullName>
    </submittedName>
</protein>
<dbReference type="InterPro" id="IPR027417">
    <property type="entry name" value="P-loop_NTPase"/>
</dbReference>
<evidence type="ECO:0000313" key="7">
    <source>
        <dbReference type="WBParaSite" id="ACAC_0000511101-mRNA-1"/>
    </source>
</evidence>
<accession>A0A0K0D4W6</accession>
<evidence type="ECO:0000256" key="5">
    <source>
        <dbReference type="PIRSR" id="PIRSR601019-2"/>
    </source>
</evidence>